<feature type="region of interest" description="Disordered" evidence="1">
    <location>
        <begin position="53"/>
        <end position="78"/>
    </location>
</feature>
<reference evidence="2" key="1">
    <citation type="submission" date="2024-06" db="EMBL/GenBank/DDBJ databases">
        <authorList>
            <consortium name="consrtm"/>
            <person name="Uemura M."/>
            <person name="Terahara T."/>
        </authorList>
    </citation>
    <scope>NUCLEOTIDE SEQUENCE</scope>
    <source>
        <strain evidence="2">KM77-8</strain>
    </source>
</reference>
<sequence length="78" mass="8131">MKGRSDGLRGLQDQSGPGYEAAEDFGPALDGAQEIKGLGELRYVVEQTVALRTSSHDWPSLGKAAPNSAVSPPPRPAA</sequence>
<gene>
    <name evidence="2" type="ORF">SHKM778_73620</name>
</gene>
<feature type="region of interest" description="Disordered" evidence="1">
    <location>
        <begin position="1"/>
        <end position="26"/>
    </location>
</feature>
<organism evidence="2">
    <name type="scientific">Streptomyces haneummycinicus</name>
    <dbReference type="NCBI Taxonomy" id="3074435"/>
    <lineage>
        <taxon>Bacteria</taxon>
        <taxon>Bacillati</taxon>
        <taxon>Actinomycetota</taxon>
        <taxon>Actinomycetes</taxon>
        <taxon>Kitasatosporales</taxon>
        <taxon>Streptomycetaceae</taxon>
        <taxon>Streptomyces</taxon>
    </lineage>
</organism>
<protein>
    <submittedName>
        <fullName evidence="2">Uncharacterized protein</fullName>
    </submittedName>
</protein>
<evidence type="ECO:0000313" key="2">
    <source>
        <dbReference type="EMBL" id="BFO20974.1"/>
    </source>
</evidence>
<dbReference type="EMBL" id="AP035768">
    <property type="protein sequence ID" value="BFO20974.1"/>
    <property type="molecule type" value="Genomic_DNA"/>
</dbReference>
<proteinExistence type="predicted"/>
<accession>A0AAT9HTR7</accession>
<reference evidence="2" key="2">
    <citation type="submission" date="2024-07" db="EMBL/GenBank/DDBJ databases">
        <title>Streptomyces haneummycinica sp. nov., a new antibiotic-producing actinobacterium isolated from marine sediment.</title>
        <authorList>
            <person name="Uemura M."/>
            <person name="Hamada M."/>
            <person name="Hirano S."/>
            <person name="Kobayashi K."/>
            <person name="Ohshiro T."/>
            <person name="Kobayashi T."/>
            <person name="Terahara T."/>
        </authorList>
    </citation>
    <scope>NUCLEOTIDE SEQUENCE</scope>
    <source>
        <strain evidence="2">KM77-8</strain>
    </source>
</reference>
<dbReference type="AlphaFoldDB" id="A0AAT9HTR7"/>
<evidence type="ECO:0000256" key="1">
    <source>
        <dbReference type="SAM" id="MobiDB-lite"/>
    </source>
</evidence>
<name>A0AAT9HTR7_9ACTN</name>